<gene>
    <name evidence="1" type="ORF">J4D97_23310</name>
</gene>
<comment type="caution">
    <text evidence="1">The sequence shown here is derived from an EMBL/GenBank/DDBJ whole genome shotgun (WGS) entry which is preliminary data.</text>
</comment>
<reference evidence="1 2" key="1">
    <citation type="submission" date="2021-03" db="EMBL/GenBank/DDBJ databases">
        <authorList>
            <person name="Kim M.K."/>
        </authorList>
    </citation>
    <scope>NUCLEOTIDE SEQUENCE [LARGE SCALE GENOMIC DNA]</scope>
    <source>
        <strain evidence="1 2">BT507</strain>
    </source>
</reference>
<protein>
    <submittedName>
        <fullName evidence="1">Uncharacterized protein</fullName>
    </submittedName>
</protein>
<sequence>FESSKTIRSDKKNKLNSPLNRTYISSAANNIIRAATPAQYFPQVSQQAKDKHSLPLNLESVYTKINGELDTDYYLRLLNSRYEVLVRDVRLELEILAG</sequence>
<keyword evidence="2" id="KW-1185">Reference proteome</keyword>
<dbReference type="EMBL" id="JAGETX010000131">
    <property type="protein sequence ID" value="MBO3273587.1"/>
    <property type="molecule type" value="Genomic_DNA"/>
</dbReference>
<dbReference type="Proteomes" id="UP000670527">
    <property type="component" value="Unassembled WGS sequence"/>
</dbReference>
<feature type="non-terminal residue" evidence="1">
    <location>
        <position position="1"/>
    </location>
</feature>
<organism evidence="1 2">
    <name type="scientific">Hymenobacter defluvii</name>
    <dbReference type="NCBI Taxonomy" id="2054411"/>
    <lineage>
        <taxon>Bacteria</taxon>
        <taxon>Pseudomonadati</taxon>
        <taxon>Bacteroidota</taxon>
        <taxon>Cytophagia</taxon>
        <taxon>Cytophagales</taxon>
        <taxon>Hymenobacteraceae</taxon>
        <taxon>Hymenobacter</taxon>
    </lineage>
</organism>
<proteinExistence type="predicted"/>
<accession>A0ABS3TIU5</accession>
<evidence type="ECO:0000313" key="2">
    <source>
        <dbReference type="Proteomes" id="UP000670527"/>
    </source>
</evidence>
<name>A0ABS3TIU5_9BACT</name>
<evidence type="ECO:0000313" key="1">
    <source>
        <dbReference type="EMBL" id="MBO3273587.1"/>
    </source>
</evidence>
<dbReference type="RefSeq" id="WP_208309671.1">
    <property type="nucleotide sequence ID" value="NZ_JAGETX010000131.1"/>
</dbReference>